<dbReference type="Pfam" id="PF14681">
    <property type="entry name" value="UPRTase"/>
    <property type="match status" value="1"/>
</dbReference>
<evidence type="ECO:0000256" key="8">
    <source>
        <dbReference type="ARBA" id="ARBA00022842"/>
    </source>
</evidence>
<dbReference type="NCBIfam" id="TIGR01091">
    <property type="entry name" value="upp"/>
    <property type="match status" value="1"/>
</dbReference>
<dbReference type="InterPro" id="IPR050054">
    <property type="entry name" value="UPRTase/APRTase"/>
</dbReference>
<dbReference type="InterPro" id="IPR034332">
    <property type="entry name" value="Upp_B"/>
</dbReference>
<keyword evidence="7 15" id="KW-0547">Nucleotide-binding</keyword>
<evidence type="ECO:0000256" key="6">
    <source>
        <dbReference type="ARBA" id="ARBA00022679"/>
    </source>
</evidence>
<dbReference type="GO" id="GO:0044206">
    <property type="term" value="P:UMP salvage"/>
    <property type="evidence" value="ECO:0007669"/>
    <property type="project" value="UniProtKB-UniRule"/>
</dbReference>
<dbReference type="UniPathway" id="UPA00574">
    <property type="reaction ID" value="UER00636"/>
</dbReference>
<dbReference type="NCBIfam" id="NF001097">
    <property type="entry name" value="PRK00129.1"/>
    <property type="match status" value="1"/>
</dbReference>
<comment type="activity regulation">
    <text evidence="15">Allosterically activated by GTP.</text>
</comment>
<keyword evidence="8 15" id="KW-0460">Magnesium</keyword>
<keyword evidence="9 15" id="KW-0342">GTP-binding</keyword>
<dbReference type="GO" id="GO:0005737">
    <property type="term" value="C:cytoplasm"/>
    <property type="evidence" value="ECO:0007669"/>
    <property type="project" value="UniProtKB-ARBA"/>
</dbReference>
<keyword evidence="4 15" id="KW-0021">Allosteric enzyme</keyword>
<dbReference type="GO" id="GO:0000287">
    <property type="term" value="F:magnesium ion binding"/>
    <property type="evidence" value="ECO:0007669"/>
    <property type="project" value="UniProtKB-UniRule"/>
</dbReference>
<evidence type="ECO:0000256" key="9">
    <source>
        <dbReference type="ARBA" id="ARBA00023134"/>
    </source>
</evidence>
<evidence type="ECO:0000256" key="14">
    <source>
        <dbReference type="ARBA" id="ARBA00079807"/>
    </source>
</evidence>
<comment type="function">
    <text evidence="12 15">Catalyzes the conversion of uracil and 5-phospho-alpha-D-ribose 1-diphosphate (PRPP) to UMP and diphosphate.</text>
</comment>
<evidence type="ECO:0000256" key="1">
    <source>
        <dbReference type="ARBA" id="ARBA00005180"/>
    </source>
</evidence>
<protein>
    <recommendedName>
        <fullName evidence="13 15">Uracil phosphoribosyltransferase</fullName>
        <ecNumber evidence="3 15">2.4.2.9</ecNumber>
    </recommendedName>
    <alternativeName>
        <fullName evidence="10 15">UMP pyrophosphorylase</fullName>
    </alternativeName>
    <alternativeName>
        <fullName evidence="14 15">UPRTase</fullName>
    </alternativeName>
</protein>
<evidence type="ECO:0000256" key="4">
    <source>
        <dbReference type="ARBA" id="ARBA00022533"/>
    </source>
</evidence>
<comment type="pathway">
    <text evidence="1 15">Pyrimidine metabolism; UMP biosynthesis via salvage pathway; UMP from uracil: step 1/1.</text>
</comment>
<evidence type="ECO:0000259" key="16">
    <source>
        <dbReference type="Pfam" id="PF14681"/>
    </source>
</evidence>
<organism evidence="17 18">
    <name type="scientific">Rathayibacter festucae DSM 15932</name>
    <dbReference type="NCBI Taxonomy" id="1328866"/>
    <lineage>
        <taxon>Bacteria</taxon>
        <taxon>Bacillati</taxon>
        <taxon>Actinomycetota</taxon>
        <taxon>Actinomycetes</taxon>
        <taxon>Micrococcales</taxon>
        <taxon>Microbacteriaceae</taxon>
        <taxon>Rathayibacter</taxon>
    </lineage>
</organism>
<evidence type="ECO:0000313" key="17">
    <source>
        <dbReference type="EMBL" id="AZZ52804.1"/>
    </source>
</evidence>
<name>A0A3Q9UZH0_9MICO</name>
<dbReference type="HAMAP" id="MF_01218_B">
    <property type="entry name" value="Upp_B"/>
    <property type="match status" value="1"/>
</dbReference>
<evidence type="ECO:0000256" key="13">
    <source>
        <dbReference type="ARBA" id="ARBA00072146"/>
    </source>
</evidence>
<feature type="binding site" evidence="15">
    <location>
        <position position="195"/>
    </location>
    <ligand>
        <name>uracil</name>
        <dbReference type="ChEBI" id="CHEBI:17568"/>
    </ligand>
</feature>
<dbReference type="RefSeq" id="WP_123446624.1">
    <property type="nucleotide sequence ID" value="NZ_CP028137.1"/>
</dbReference>
<gene>
    <name evidence="15" type="primary">upp</name>
    <name evidence="17" type="ORF">C1I64_12640</name>
</gene>
<comment type="similarity">
    <text evidence="2 15">Belongs to the UPRTase family.</text>
</comment>
<dbReference type="PANTHER" id="PTHR32315">
    <property type="entry name" value="ADENINE PHOSPHORIBOSYLTRANSFERASE"/>
    <property type="match status" value="1"/>
</dbReference>
<evidence type="ECO:0000256" key="2">
    <source>
        <dbReference type="ARBA" id="ARBA00009516"/>
    </source>
</evidence>
<accession>A0A3Q9UZH0</accession>
<evidence type="ECO:0000256" key="3">
    <source>
        <dbReference type="ARBA" id="ARBA00011894"/>
    </source>
</evidence>
<feature type="binding site" evidence="15">
    <location>
        <begin position="200"/>
        <end position="202"/>
    </location>
    <ligand>
        <name>uracil</name>
        <dbReference type="ChEBI" id="CHEBI:17568"/>
    </ligand>
</feature>
<dbReference type="FunFam" id="3.40.50.2020:FF:000003">
    <property type="entry name" value="Uracil phosphoribosyltransferase"/>
    <property type="match status" value="1"/>
</dbReference>
<dbReference type="InterPro" id="IPR000836">
    <property type="entry name" value="PRTase_dom"/>
</dbReference>
<dbReference type="AlphaFoldDB" id="A0A3Q9UZH0"/>
<dbReference type="KEGG" id="rfs:C1I64_12640"/>
<feature type="binding site" evidence="15">
    <location>
        <begin position="130"/>
        <end position="138"/>
    </location>
    <ligand>
        <name>5-phospho-alpha-D-ribose 1-diphosphate</name>
        <dbReference type="ChEBI" id="CHEBI:58017"/>
    </ligand>
</feature>
<feature type="domain" description="Phosphoribosyltransferase" evidence="16">
    <location>
        <begin position="5"/>
        <end position="208"/>
    </location>
</feature>
<dbReference type="CDD" id="cd06223">
    <property type="entry name" value="PRTases_typeI"/>
    <property type="match status" value="1"/>
</dbReference>
<dbReference type="GO" id="GO:0006223">
    <property type="term" value="P:uracil salvage"/>
    <property type="evidence" value="ECO:0007669"/>
    <property type="project" value="InterPro"/>
</dbReference>
<evidence type="ECO:0000256" key="12">
    <source>
        <dbReference type="ARBA" id="ARBA00056901"/>
    </source>
</evidence>
<dbReference type="SUPFAM" id="SSF53271">
    <property type="entry name" value="PRTase-like"/>
    <property type="match status" value="1"/>
</dbReference>
<dbReference type="EC" id="2.4.2.9" evidence="3 15"/>
<dbReference type="GO" id="GO:0005525">
    <property type="term" value="F:GTP binding"/>
    <property type="evidence" value="ECO:0007669"/>
    <property type="project" value="UniProtKB-KW"/>
</dbReference>
<keyword evidence="6 15" id="KW-0808">Transferase</keyword>
<dbReference type="EMBL" id="CP028137">
    <property type="protein sequence ID" value="AZZ52804.1"/>
    <property type="molecule type" value="Genomic_DNA"/>
</dbReference>
<dbReference type="InterPro" id="IPR005765">
    <property type="entry name" value="UPRT"/>
</dbReference>
<evidence type="ECO:0000256" key="11">
    <source>
        <dbReference type="ARBA" id="ARBA00052919"/>
    </source>
</evidence>
<feature type="binding site" evidence="15">
    <location>
        <position position="78"/>
    </location>
    <ligand>
        <name>5-phospho-alpha-D-ribose 1-diphosphate</name>
        <dbReference type="ChEBI" id="CHEBI:58017"/>
    </ligand>
</feature>
<dbReference type="InterPro" id="IPR029057">
    <property type="entry name" value="PRTase-like"/>
</dbReference>
<reference evidence="17 18" key="1">
    <citation type="submission" date="2018-03" db="EMBL/GenBank/DDBJ databases">
        <title>Bacteriophage NCPPB3778 and a type I-E CRISPR drive the evolution of the US Biological Select Agent, Rathayibacter toxicus.</title>
        <authorList>
            <person name="Davis E.W.II."/>
            <person name="Tabima J.F."/>
            <person name="Weisberg A.J."/>
            <person name="Dantas Lopes L."/>
            <person name="Wiseman M.S."/>
            <person name="Wiseman M.S."/>
            <person name="Pupko T."/>
            <person name="Belcher M.S."/>
            <person name="Sechler A.J."/>
            <person name="Tancos M.A."/>
            <person name="Schroeder B.K."/>
            <person name="Murray T.D."/>
            <person name="Luster D.G."/>
            <person name="Schneider W.L."/>
            <person name="Rogers E."/>
            <person name="Andreote F.D."/>
            <person name="Grunwald N.J."/>
            <person name="Putnam M.L."/>
            <person name="Chang J.H."/>
        </authorList>
    </citation>
    <scope>NUCLEOTIDE SEQUENCE [LARGE SCALE GENOMIC DNA]</scope>
    <source>
        <strain evidence="17 18">DSM 15932</strain>
    </source>
</reference>
<comment type="cofactor">
    <cofactor evidence="15">
        <name>Mg(2+)</name>
        <dbReference type="ChEBI" id="CHEBI:18420"/>
    </cofactor>
    <text evidence="15">Binds 1 Mg(2+) ion per subunit. The magnesium is bound as Mg-PRPP.</text>
</comment>
<feature type="binding site" evidence="15">
    <location>
        <position position="103"/>
    </location>
    <ligand>
        <name>5-phospho-alpha-D-ribose 1-diphosphate</name>
        <dbReference type="ChEBI" id="CHEBI:58017"/>
    </ligand>
</feature>
<evidence type="ECO:0000256" key="15">
    <source>
        <dbReference type="HAMAP-Rule" id="MF_01218"/>
    </source>
</evidence>
<proteinExistence type="inferred from homology"/>
<dbReference type="Gene3D" id="3.40.50.2020">
    <property type="match status" value="1"/>
</dbReference>
<feature type="binding site" evidence="15">
    <location>
        <position position="201"/>
    </location>
    <ligand>
        <name>5-phospho-alpha-D-ribose 1-diphosphate</name>
        <dbReference type="ChEBI" id="CHEBI:58017"/>
    </ligand>
</feature>
<dbReference type="GO" id="GO:0004845">
    <property type="term" value="F:uracil phosphoribosyltransferase activity"/>
    <property type="evidence" value="ECO:0007669"/>
    <property type="project" value="UniProtKB-UniRule"/>
</dbReference>
<comment type="catalytic activity">
    <reaction evidence="11 15">
        <text>UMP + diphosphate = 5-phospho-alpha-D-ribose 1-diphosphate + uracil</text>
        <dbReference type="Rhea" id="RHEA:13017"/>
        <dbReference type="ChEBI" id="CHEBI:17568"/>
        <dbReference type="ChEBI" id="CHEBI:33019"/>
        <dbReference type="ChEBI" id="CHEBI:57865"/>
        <dbReference type="ChEBI" id="CHEBI:58017"/>
        <dbReference type="EC" id="2.4.2.9"/>
    </reaction>
</comment>
<keyword evidence="5 15" id="KW-0328">Glycosyltransferase</keyword>
<sequence>MRVHVADHPLITHKLTVLRDKRTPSPTFRQLAEELMTLLAYEATRGVRTRTVTIETPVTTTTGLALSDPQPLVVPILRAGLGMLEGMVKLIPTAEVGFLGMARNEETLEPTTYAERLPDDLSNRQCFVLDPMLATGGSLIAAIQFLFDRGAEDVTAVCLLAAPEGLAAVEKAFVGKDVTIVLGSLDEKLNELGYIVPGLGDAGDRLYGLAG</sequence>
<dbReference type="Proteomes" id="UP000285317">
    <property type="component" value="Chromosome"/>
</dbReference>
<evidence type="ECO:0000256" key="5">
    <source>
        <dbReference type="ARBA" id="ARBA00022676"/>
    </source>
</evidence>
<evidence type="ECO:0000256" key="7">
    <source>
        <dbReference type="ARBA" id="ARBA00022741"/>
    </source>
</evidence>
<evidence type="ECO:0000256" key="10">
    <source>
        <dbReference type="ARBA" id="ARBA00031082"/>
    </source>
</evidence>
<evidence type="ECO:0000313" key="18">
    <source>
        <dbReference type="Proteomes" id="UP000285317"/>
    </source>
</evidence>
<dbReference type="PANTHER" id="PTHR32315:SF4">
    <property type="entry name" value="URACIL PHOSPHORIBOSYLTRANSFERASE, CHLOROPLASTIC"/>
    <property type="match status" value="1"/>
</dbReference>